<sequence length="72" mass="7621">MLSTPVSVPGAQVLSALLTLLSLPALLTADTRLYDLDIERLDAASLLLESFAGVEQLDGLSVFELICLSTDT</sequence>
<dbReference type="EMBL" id="JACHHY010000058">
    <property type="protein sequence ID" value="MBB5020618.1"/>
    <property type="molecule type" value="Genomic_DNA"/>
</dbReference>
<proteinExistence type="predicted"/>
<protein>
    <submittedName>
        <fullName evidence="1">Uncharacterized protein</fullName>
    </submittedName>
</protein>
<name>A0A840MPQ4_9PROT</name>
<accession>A0A840MPQ4</accession>
<comment type="caution">
    <text evidence="1">The sequence shown here is derived from an EMBL/GenBank/DDBJ whole genome shotgun (WGS) entry which is preliminary data.</text>
</comment>
<dbReference type="AlphaFoldDB" id="A0A840MPQ4"/>
<evidence type="ECO:0000313" key="1">
    <source>
        <dbReference type="EMBL" id="MBB5020618.1"/>
    </source>
</evidence>
<dbReference type="RefSeq" id="WP_184041986.1">
    <property type="nucleotide sequence ID" value="NZ_JACHHY010000058.1"/>
</dbReference>
<dbReference type="Proteomes" id="UP000575898">
    <property type="component" value="Unassembled WGS sequence"/>
</dbReference>
<organism evidence="1 2">
    <name type="scientific">Chitinivorax tropicus</name>
    <dbReference type="NCBI Taxonomy" id="714531"/>
    <lineage>
        <taxon>Bacteria</taxon>
        <taxon>Pseudomonadati</taxon>
        <taxon>Pseudomonadota</taxon>
        <taxon>Betaproteobacteria</taxon>
        <taxon>Chitinivorax</taxon>
    </lineage>
</organism>
<evidence type="ECO:0000313" key="2">
    <source>
        <dbReference type="Proteomes" id="UP000575898"/>
    </source>
</evidence>
<reference evidence="1 2" key="1">
    <citation type="submission" date="2020-08" db="EMBL/GenBank/DDBJ databases">
        <title>Genomic Encyclopedia of Type Strains, Phase IV (KMG-IV): sequencing the most valuable type-strain genomes for metagenomic binning, comparative biology and taxonomic classification.</title>
        <authorList>
            <person name="Goeker M."/>
        </authorList>
    </citation>
    <scope>NUCLEOTIDE SEQUENCE [LARGE SCALE GENOMIC DNA]</scope>
    <source>
        <strain evidence="1 2">DSM 27165</strain>
    </source>
</reference>
<gene>
    <name evidence="1" type="ORF">HNQ59_003943</name>
</gene>
<keyword evidence="2" id="KW-1185">Reference proteome</keyword>